<feature type="domain" description="Big-1" evidence="2">
    <location>
        <begin position="1125"/>
        <end position="1217"/>
    </location>
</feature>
<feature type="domain" description="Big-1" evidence="2">
    <location>
        <begin position="2505"/>
        <end position="2597"/>
    </location>
</feature>
<protein>
    <submittedName>
        <fullName evidence="3">Gliding motility-associated C-terminal domain-containing protein</fullName>
    </submittedName>
</protein>
<keyword evidence="4" id="KW-1185">Reference proteome</keyword>
<dbReference type="Pfam" id="PF09134">
    <property type="entry name" value="Invasin_D3"/>
    <property type="match status" value="15"/>
</dbReference>
<evidence type="ECO:0000259" key="2">
    <source>
        <dbReference type="PROSITE" id="PS51127"/>
    </source>
</evidence>
<dbReference type="InterPro" id="IPR026341">
    <property type="entry name" value="T9SS_type_B"/>
</dbReference>
<name>A0A239BEP2_9BACT</name>
<dbReference type="InterPro" id="IPR015217">
    <property type="entry name" value="Invasin_dom_3"/>
</dbReference>
<dbReference type="RefSeq" id="WP_089317424.1">
    <property type="nucleotide sequence ID" value="NZ_FZOQ01000001.1"/>
</dbReference>
<dbReference type="OrthoDB" id="2582440at2"/>
<dbReference type="EMBL" id="FZOQ01000001">
    <property type="protein sequence ID" value="SNS06420.1"/>
    <property type="molecule type" value="Genomic_DNA"/>
</dbReference>
<dbReference type="Proteomes" id="UP000198432">
    <property type="component" value="Unassembled WGS sequence"/>
</dbReference>
<proteinExistence type="inferred from homology"/>
<evidence type="ECO:0000256" key="1">
    <source>
        <dbReference type="ARBA" id="ARBA00010116"/>
    </source>
</evidence>
<dbReference type="PROSITE" id="PS51127">
    <property type="entry name" value="BIG1"/>
    <property type="match status" value="3"/>
</dbReference>
<evidence type="ECO:0000313" key="4">
    <source>
        <dbReference type="Proteomes" id="UP000198432"/>
    </source>
</evidence>
<dbReference type="InterPro" id="IPR003344">
    <property type="entry name" value="Big_1_dom"/>
</dbReference>
<comment type="similarity">
    <text evidence="1">Belongs to the intimin/invasin family.</text>
</comment>
<dbReference type="Pfam" id="PF13585">
    <property type="entry name" value="CHU_C"/>
    <property type="match status" value="1"/>
</dbReference>
<organism evidence="3 4">
    <name type="scientific">Pontibacter ummariensis</name>
    <dbReference type="NCBI Taxonomy" id="1610492"/>
    <lineage>
        <taxon>Bacteria</taxon>
        <taxon>Pseudomonadati</taxon>
        <taxon>Bacteroidota</taxon>
        <taxon>Cytophagia</taxon>
        <taxon>Cytophagales</taxon>
        <taxon>Hymenobacteraceae</taxon>
        <taxon>Pontibacter</taxon>
    </lineage>
</organism>
<dbReference type="InterPro" id="IPR008964">
    <property type="entry name" value="Invasin/intimin_cell_adhesion"/>
</dbReference>
<dbReference type="Gene3D" id="2.60.40.10">
    <property type="entry name" value="Immunoglobulins"/>
    <property type="match status" value="17"/>
</dbReference>
<dbReference type="Gene3D" id="2.60.40.2700">
    <property type="match status" value="1"/>
</dbReference>
<dbReference type="NCBIfam" id="TIGR04131">
    <property type="entry name" value="Bac_Flav_CTERM"/>
    <property type="match status" value="1"/>
</dbReference>
<dbReference type="SMART" id="SM00634">
    <property type="entry name" value="BID_1"/>
    <property type="match status" value="3"/>
</dbReference>
<sequence>MNKLYILPVLLLCSFLSFGQTKGLIYKPASTAEGRAVLDPNGDGYTSQTSAGFKTNDRGESEIRYVPAPVLVTEPVQDPLRGPGCGFTDLVDSGEGDPFMFYYDGANFLVRFRLNKTSPNSKGYSVLIDTDQKFGFSGASPDPNAVVGNPGFELELVLMTNHSVSLYDVDGTTAPVLKASKAYESHGQKSVAFTEECGDQDYFYDFYMPWAEFGLSADTKIRMAALSVMNPEPSIGNNAKSDVGGVDDGTYAGNYDKAFEDLINNYYPTSPQDGNAGVKPRSLCPTISAPILVTSSSISGTSTEAVGAIITVFKNNTALSATATVTAGGTWSLPVSGLAEGDVITASAKAPGKEESERNCSGVLVTQNCSKPTMPGLSASNGNSNKYVTINVPVAGTVTLYLGSEVLVSKAVAAGTYYYCPTAGSNLLSTSNSCNGGNNLAAGVYRATITVGGCTSNSAFLCVNTTSTSAAPTVNSPITTVSSFITGKATPNAQIILKVNGAEVAQVITDASGNWSAPAASLNLKAGDEVTAFALEAGKCQSVDSTPVTVIMLRSLAPVITGTYCGATSNVTGASSEAAGTTITLYVNGAVAGTTTTNANGSWAIATGSLAAGTKLTATATAPGKSESPLSAEVLVKNVSSSASITISASIDPATSEKYILENATVISGTGPGEAGIVRLYVDGAFIGSATLVGGAWSVEQKDFQNDFFLYAGANLTATFTAEGACESDPTPAVIIRCVPPAEKEIAPTSLTLCSGETPEVTVKASEALVIYTLYNGTVAISSQLGTGGDLVLKAISPLTTTTVTTVNLTVVARKMSYVESVTCEQTLSEVAVTLNPKIENNTVALPGGVTEFCGATNVGTITGSSPSGGNGEYTYQWQISADNTTWADITGDTDATKKDYNPGLVSTTTYFRRKAFSGGCTDAAAPASIMVKINDTDVENSITYNGTSSFCDSGDPSELAGNEDASFVSYQWQRSLDGTNFENIEGATTAKYDPAALTQPTTFRRVTNNGTCDSYSNEIKIEVYPAVANNKLIAPATITFCGPASVGEIEGSMPTEGDNSYTFKWQQSTDNGVSFTDISPAVTTQHYTPGTVATTTYFRRLVTSGPCVDVASDVVKITVISLAKTTISTDENSLVADGSSSTTVRVQLKDDFETNVVMDACELNLTTDKGTITGIAYAGDGAYTATLTAGTAAGLATITGTVNGAAITDDAEVTFVPALNLATTTVTANPSMLYADGTSTSLATVAFKDYAGNPITVDASKVVLELDGVPVTTENKGNGVFTAIVPAQTAPTTVVVTAKHDGVKVNDEAMVLFETVPVVLPTLSLANSTVTVSPAQVNADGVSTATAAVQFRSTLGENMTVEEEKVQLLLDNTAVAFTNKGNGLFEAVVPARVAAAVVEVSAKYEGALLSSTASVEFVPVVNLAATEVTASPEVVNADGSATATARVAFKDHAGNPIAVDAADVELLLDNVAVTAQEAAAGVFTATVPARTAAATVTITATYKGATLSDNATVEFVPTLNFAGTVVTASPEQVSADGVSTSTATVSFRDYAGNAIAVDAAELEILLDGVAVAFTPGSAGVYTATVPARTAAGTVTVTVSYNNTLAADKAEVEFVPVANLAGTVVTASPEVVNADGVSTSTARVEFKDYAGNAIAVEASKVEILLDGETAQVTEVSAGAYTATVPARTKAGTVVVTASYDNNTVTDEAAVTFVSALNLAATEVTAFPATVNADGVSTSLAQVAFKDHAGNGISVDAAKVRLLVDGVALADLQDKGNGVFTATVPARTVAGKAEVTANYNTTPVADKAEVEFIPALNLLATTVVASPEQVNADGVSTATATITFRDYANEAIEVNAAKVEILLNGTAVVFTPGTTGVYTATVPARTAAGTVTVTVAYDNVLVADNATVEFISTVNLAATEVTVSPERVSADGVATATARVVFKDYAGNSIATDASNVALLLDGIAVEATAKGDGVFEATVPARTVAATVEVTARYEGEPVGAQPTVEFVPVVNLAGTVVTASPEVVSADGVSTSTARVAFKDYAGNPIAVDAAKVEILLDGEAVQVTEVSAGVYTAVVEGRTSAAVVEVAARYEGTALTDKAEVEFVPVVNLAATEVSASPTIVNADGVSTSTATVTFRDYAGKGISVEASKVELLLDGVGVNLTPSGTGVFEAVVPARVAAAVVEVSAKYEGALLSSTASVEFVPVVNLAATEVTASPEVVNADGSATATARVAFKDYAGNPIAVDAADVELLLDNVAVTAQEAAAGVFTATVPARTAAATVTITATYKGATLSDNATVEFVPTLNFAGTVVTASPEQVSADGVSTSTATVSFRDYAGNAIAVDAAELEILLDGVAVAFTPGSAGVYTATVPARTAAGTVTVTVSYNNTLAADKAEVEFVPVLDLRLATVTANPTTVVADGVSVSVITVQLKDADGNNFATNLPVSITSSFGALSAVTNNGNGNYSATLSSAAIGKATIVAQVGTEQLSPKPEVTFVAGSASEANTTIIASKSSIPADGVSTSIITVTLFDAQGHRIRTGGHTVTLATTLGTLGAITDHNNGTYTAVLSSGVTSGTAVVSGTVNGVAINSTASVNFTTLPVANEAPIAVNDTYTVNNHEKLTGNVLLNDSDPDGDPLAVKLALVRQPIFGSVIMKADGSFTYTPNKGYRGEDSFVYEVCDNGDPAKCAQATVTIQVKQGQLFIPEGFSPDWDGVNDVFVLYGAEEYKVSLKVFNRWGDIVYENDHYQNDWDGTANKGLVIGDKLPEGTYFYVIDLNNGEKPRRHSLIIRRK</sequence>
<dbReference type="InterPro" id="IPR013783">
    <property type="entry name" value="Ig-like_fold"/>
</dbReference>
<reference evidence="4" key="1">
    <citation type="submission" date="2017-06" db="EMBL/GenBank/DDBJ databases">
        <authorList>
            <person name="Varghese N."/>
            <person name="Submissions S."/>
        </authorList>
    </citation>
    <scope>NUCLEOTIDE SEQUENCE [LARGE SCALE GENOMIC DNA]</scope>
    <source>
        <strain evidence="4">NKM1</strain>
    </source>
</reference>
<dbReference type="Pfam" id="PF17963">
    <property type="entry name" value="Big_9"/>
    <property type="match status" value="1"/>
</dbReference>
<accession>A0A239BEP2</accession>
<evidence type="ECO:0000313" key="3">
    <source>
        <dbReference type="EMBL" id="SNS06420.1"/>
    </source>
</evidence>
<feature type="domain" description="Big-1" evidence="2">
    <location>
        <begin position="2407"/>
        <end position="2497"/>
    </location>
</feature>
<dbReference type="SUPFAM" id="SSF49373">
    <property type="entry name" value="Invasin/intimin cell-adhesion fragments"/>
    <property type="match status" value="13"/>
</dbReference>
<gene>
    <name evidence="3" type="ORF">SAMN06296052_101354</name>
</gene>